<dbReference type="OrthoDB" id="368909at2759"/>
<dbReference type="SMART" id="SM00651">
    <property type="entry name" value="Sm"/>
    <property type="match status" value="1"/>
</dbReference>
<reference evidence="2" key="1">
    <citation type="journal article" date="2020" name="Stud. Mycol.">
        <title>101 Dothideomycetes genomes: a test case for predicting lifestyles and emergence of pathogens.</title>
        <authorList>
            <person name="Haridas S."/>
            <person name="Albert R."/>
            <person name="Binder M."/>
            <person name="Bloem J."/>
            <person name="Labutti K."/>
            <person name="Salamov A."/>
            <person name="Andreopoulos B."/>
            <person name="Baker S."/>
            <person name="Barry K."/>
            <person name="Bills G."/>
            <person name="Bluhm B."/>
            <person name="Cannon C."/>
            <person name="Castanera R."/>
            <person name="Culley D."/>
            <person name="Daum C."/>
            <person name="Ezra D."/>
            <person name="Gonzalez J."/>
            <person name="Henrissat B."/>
            <person name="Kuo A."/>
            <person name="Liang C."/>
            <person name="Lipzen A."/>
            <person name="Lutzoni F."/>
            <person name="Magnuson J."/>
            <person name="Mondo S."/>
            <person name="Nolan M."/>
            <person name="Ohm R."/>
            <person name="Pangilinan J."/>
            <person name="Park H.-J."/>
            <person name="Ramirez L."/>
            <person name="Alfaro M."/>
            <person name="Sun H."/>
            <person name="Tritt A."/>
            <person name="Yoshinaga Y."/>
            <person name="Zwiers L.-H."/>
            <person name="Turgeon B."/>
            <person name="Goodwin S."/>
            <person name="Spatafora J."/>
            <person name="Crous P."/>
            <person name="Grigoriev I."/>
        </authorList>
    </citation>
    <scope>NUCLEOTIDE SEQUENCE</scope>
    <source>
        <strain evidence="2">CBS 130266</strain>
    </source>
</reference>
<proteinExistence type="predicted"/>
<dbReference type="GO" id="GO:0031417">
    <property type="term" value="C:NatC complex"/>
    <property type="evidence" value="ECO:0007669"/>
    <property type="project" value="InterPro"/>
</dbReference>
<dbReference type="InterPro" id="IPR010920">
    <property type="entry name" value="LSM_dom_sf"/>
</dbReference>
<dbReference type="AlphaFoldDB" id="A0A9P4NVD7"/>
<comment type="caution">
    <text evidence="2">The sequence shown here is derived from an EMBL/GenBank/DDBJ whole genome shotgun (WGS) entry which is preliminary data.</text>
</comment>
<sequence length="115" mass="12112">MADPPPSPLSTYLSRTIRVHTTDSRIFVGQMKCTDRECNIVLGLAQEYRPPPDSVLQTKAVEQGIGSGSGSGSGIAKLNVQFSSRYVGLVVVPGKYIRKIEVEEYIGGGGGGGGV</sequence>
<evidence type="ECO:0000313" key="2">
    <source>
        <dbReference type="EMBL" id="KAF2432018.1"/>
    </source>
</evidence>
<organism evidence="2 3">
    <name type="scientific">Tothia fuscella</name>
    <dbReference type="NCBI Taxonomy" id="1048955"/>
    <lineage>
        <taxon>Eukaryota</taxon>
        <taxon>Fungi</taxon>
        <taxon>Dikarya</taxon>
        <taxon>Ascomycota</taxon>
        <taxon>Pezizomycotina</taxon>
        <taxon>Dothideomycetes</taxon>
        <taxon>Pleosporomycetidae</taxon>
        <taxon>Venturiales</taxon>
        <taxon>Cylindrosympodiaceae</taxon>
        <taxon>Tothia</taxon>
    </lineage>
</organism>
<dbReference type="InterPro" id="IPR050914">
    <property type="entry name" value="snRNP_SmB/NAA38-like"/>
</dbReference>
<dbReference type="InterPro" id="IPR001163">
    <property type="entry name" value="Sm_dom_euk/arc"/>
</dbReference>
<gene>
    <name evidence="2" type="ORF">EJ08DRAFT_586398</name>
</gene>
<dbReference type="CDD" id="cd06168">
    <property type="entry name" value="LSMD1"/>
    <property type="match status" value="1"/>
</dbReference>
<evidence type="ECO:0000259" key="1">
    <source>
        <dbReference type="SMART" id="SM00651"/>
    </source>
</evidence>
<protein>
    <recommendedName>
        <fullName evidence="1">Sm domain-containing protein</fullName>
    </recommendedName>
</protein>
<dbReference type="PANTHER" id="PTHR10701">
    <property type="entry name" value="SMALL NUCLEAR RIBONUCLEOPROTEIN-ASSOCIATED PROTEIN B AND N"/>
    <property type="match status" value="1"/>
</dbReference>
<dbReference type="Gene3D" id="2.30.30.100">
    <property type="match status" value="1"/>
</dbReference>
<accession>A0A9P4NVD7</accession>
<dbReference type="PANTHER" id="PTHR10701:SF5">
    <property type="entry name" value="N-ALPHA-ACETYLTRANSFERASE 38, NATC AUXILIARY SUBUNIT"/>
    <property type="match status" value="1"/>
</dbReference>
<feature type="domain" description="Sm" evidence="1">
    <location>
        <begin position="7"/>
        <end position="102"/>
    </location>
</feature>
<evidence type="ECO:0000313" key="3">
    <source>
        <dbReference type="Proteomes" id="UP000800235"/>
    </source>
</evidence>
<name>A0A9P4NVD7_9PEZI</name>
<dbReference type="Pfam" id="PF01423">
    <property type="entry name" value="LSM"/>
    <property type="match status" value="1"/>
</dbReference>
<keyword evidence="3" id="KW-1185">Reference proteome</keyword>
<dbReference type="InterPro" id="IPR034110">
    <property type="entry name" value="LSMD1_Sm"/>
</dbReference>
<dbReference type="SUPFAM" id="SSF50182">
    <property type="entry name" value="Sm-like ribonucleoproteins"/>
    <property type="match status" value="1"/>
</dbReference>
<dbReference type="EMBL" id="MU007028">
    <property type="protein sequence ID" value="KAF2432018.1"/>
    <property type="molecule type" value="Genomic_DNA"/>
</dbReference>
<dbReference type="Proteomes" id="UP000800235">
    <property type="component" value="Unassembled WGS sequence"/>
</dbReference>